<evidence type="ECO:0000313" key="2">
    <source>
        <dbReference type="Proteomes" id="UP000824242"/>
    </source>
</evidence>
<proteinExistence type="predicted"/>
<sequence length="99" mass="11163">MNSLFRELDRLLEAARRDESLRRRLLDTRAASDPMDAFCSLAQSLGYEIYLGDLFAAGQEYSDNQCKSTNGGNPRPYDSFSDTLEFFLAELEQAAPLSE</sequence>
<name>A0A9D1DF35_9FIRM</name>
<protein>
    <submittedName>
        <fullName evidence="1">Nif11 family protein</fullName>
    </submittedName>
</protein>
<accession>A0A9D1DF35</accession>
<dbReference type="AlphaFoldDB" id="A0A9D1DF35"/>
<dbReference type="EMBL" id="DVGZ01000109">
    <property type="protein sequence ID" value="HIR47955.1"/>
    <property type="molecule type" value="Genomic_DNA"/>
</dbReference>
<reference evidence="1" key="1">
    <citation type="submission" date="2020-10" db="EMBL/GenBank/DDBJ databases">
        <authorList>
            <person name="Gilroy R."/>
        </authorList>
    </citation>
    <scope>NUCLEOTIDE SEQUENCE</scope>
    <source>
        <strain evidence="1">ChiSxjej1B13-7958</strain>
    </source>
</reference>
<evidence type="ECO:0000313" key="1">
    <source>
        <dbReference type="EMBL" id="HIR47955.1"/>
    </source>
</evidence>
<comment type="caution">
    <text evidence="1">The sequence shown here is derived from an EMBL/GenBank/DDBJ whole genome shotgun (WGS) entry which is preliminary data.</text>
</comment>
<reference evidence="1" key="2">
    <citation type="journal article" date="2021" name="PeerJ">
        <title>Extensive microbial diversity within the chicken gut microbiome revealed by metagenomics and culture.</title>
        <authorList>
            <person name="Gilroy R."/>
            <person name="Ravi A."/>
            <person name="Getino M."/>
            <person name="Pursley I."/>
            <person name="Horton D.L."/>
            <person name="Alikhan N.F."/>
            <person name="Baker D."/>
            <person name="Gharbi K."/>
            <person name="Hall N."/>
            <person name="Watson M."/>
            <person name="Adriaenssens E.M."/>
            <person name="Foster-Nyarko E."/>
            <person name="Jarju S."/>
            <person name="Secka A."/>
            <person name="Antonio M."/>
            <person name="Oren A."/>
            <person name="Chaudhuri R.R."/>
            <person name="La Ragione R."/>
            <person name="Hildebrand F."/>
            <person name="Pallen M.J."/>
        </authorList>
    </citation>
    <scope>NUCLEOTIDE SEQUENCE</scope>
    <source>
        <strain evidence="1">ChiSxjej1B13-7958</strain>
    </source>
</reference>
<dbReference type="Proteomes" id="UP000824242">
    <property type="component" value="Unassembled WGS sequence"/>
</dbReference>
<organism evidence="1 2">
    <name type="scientific">Candidatus Caccousia avicola</name>
    <dbReference type="NCBI Taxonomy" id="2840721"/>
    <lineage>
        <taxon>Bacteria</taxon>
        <taxon>Bacillati</taxon>
        <taxon>Bacillota</taxon>
        <taxon>Clostridia</taxon>
        <taxon>Eubacteriales</taxon>
        <taxon>Oscillospiraceae</taxon>
        <taxon>Oscillospiraceae incertae sedis</taxon>
        <taxon>Candidatus Caccousia</taxon>
    </lineage>
</organism>
<gene>
    <name evidence="1" type="ORF">IAB89_09950</name>
</gene>